<reference evidence="6" key="1">
    <citation type="journal article" date="2019" name="Int. J. Syst. Evol. Microbiol.">
        <title>The Global Catalogue of Microorganisms (GCM) 10K type strain sequencing project: providing services to taxonomists for standard genome sequencing and annotation.</title>
        <authorList>
            <consortium name="The Broad Institute Genomics Platform"/>
            <consortium name="The Broad Institute Genome Sequencing Center for Infectious Disease"/>
            <person name="Wu L."/>
            <person name="Ma J."/>
        </authorList>
    </citation>
    <scope>NUCLEOTIDE SEQUENCE [LARGE SCALE GENOMIC DNA]</scope>
    <source>
        <strain evidence="6">CCUG 55995</strain>
    </source>
</reference>
<dbReference type="PANTHER" id="PTHR45228:SF8">
    <property type="entry name" value="TWO-COMPONENT RESPONSE REGULATOR-RELATED"/>
    <property type="match status" value="1"/>
</dbReference>
<protein>
    <submittedName>
        <fullName evidence="5">HD domain-containing phosphohydrolase</fullName>
    </submittedName>
</protein>
<dbReference type="RefSeq" id="WP_380061332.1">
    <property type="nucleotide sequence ID" value="NZ_JBHSEI010000005.1"/>
</dbReference>
<feature type="transmembrane region" description="Helical" evidence="2">
    <location>
        <begin position="40"/>
        <end position="57"/>
    </location>
</feature>
<dbReference type="InterPro" id="IPR003607">
    <property type="entry name" value="HD/PDEase_dom"/>
</dbReference>
<name>A0ABV9I8U2_9DEIO</name>
<dbReference type="SUPFAM" id="SSF55781">
    <property type="entry name" value="GAF domain-like"/>
    <property type="match status" value="2"/>
</dbReference>
<dbReference type="Proteomes" id="UP001595952">
    <property type="component" value="Unassembled WGS sequence"/>
</dbReference>
<dbReference type="InterPro" id="IPR000160">
    <property type="entry name" value="GGDEF_dom"/>
</dbReference>
<dbReference type="InterPro" id="IPR037522">
    <property type="entry name" value="HD_GYP_dom"/>
</dbReference>
<evidence type="ECO:0000256" key="1">
    <source>
        <dbReference type="SAM" id="Coils"/>
    </source>
</evidence>
<organism evidence="5 6">
    <name type="scientific">Deinococcus hohokamensis</name>
    <dbReference type="NCBI Taxonomy" id="309883"/>
    <lineage>
        <taxon>Bacteria</taxon>
        <taxon>Thermotogati</taxon>
        <taxon>Deinococcota</taxon>
        <taxon>Deinococci</taxon>
        <taxon>Deinococcales</taxon>
        <taxon>Deinococcaceae</taxon>
        <taxon>Deinococcus</taxon>
    </lineage>
</organism>
<proteinExistence type="predicted"/>
<accession>A0ABV9I8U2</accession>
<feature type="domain" description="HD-GYP" evidence="4">
    <location>
        <begin position="709"/>
        <end position="902"/>
    </location>
</feature>
<keyword evidence="2" id="KW-0472">Membrane</keyword>
<feature type="transmembrane region" description="Helical" evidence="2">
    <location>
        <begin position="69"/>
        <end position="92"/>
    </location>
</feature>
<dbReference type="EMBL" id="JBHSEI010000005">
    <property type="protein sequence ID" value="MFC4638326.1"/>
    <property type="molecule type" value="Genomic_DNA"/>
</dbReference>
<sequence length="902" mass="96804">MLTNVLSNLGLLTLLAFLGSLLYRDWPPGETTRDRLARTLAAGAAGALLISTPLQLAPGVWGDLREVPTALIGLVLGPGWGVLAALPGLLVSVMRQEAWWPGVVGASATLLSAALLRRVVPLNTLGPWRSWWVVPLLFVASCAAQLRFGDGVPLQAGLALLLADSVSFVLVLLVLQSRLRLLRATFRFREEAHTDPLTGLANRRQLSLDQVHLHEGDHLMMIDIDHFKRLNDTYGHAEGDRVLQRLAALLSRSVRAGDRVYRVGGEEFALLLHRATPDAARRVAERCLAEVRREPASGPAITVSAGLSAKRPGESFEQVQARADALLYAAKASGRDRLVTDGAAPAERTATWQAVRGTLALLSSDREPQGQDWLSLLQAAVESVPGAQAGTLFVREEGDLVLRAQLGFSDVLLGHRHSVAAQQQWYAAGRPDWQEDWAAGRSRVMRGEEVRTATRIAGAVDHNPRAQAKFEQAGRLNDLSASLGVPVVVDGEVVALLNLDRFGPGPDESAGENAGQAFDEEAQAIAAEFAAQAALLLAARARRQREAARRRTQAALAQVAEGLRDATTTAEIIAAMTGTCQTLLGAQHIVSLRHDPDDGRLHFPGEAQPPLPHGAGLSGAALTARAVLRTADSRADPRVHPAERRAGGGLVPATGPALLVAPLLGHARPVGVLLMARERPFGEDDVDLARTVVSHGVTALERVAQLRTLQGLHQSTLRALGLALEARGLEPPGHTERLAHLAWHVGQALGLGPAQCRALREGAYLHDLGKLEVPRAVLLKAGELTPEEWLTVRLHAEAGEALARPIPHLSEQALSVIRSHHERWDGQGYPDGLAGEEIPYLARIFAVCEAFDQLTSNRPFRQAISADEALEEVRQSAGSQFDPQVVALFAALLTRGEVSPLR</sequence>
<dbReference type="PROSITE" id="PS50887">
    <property type="entry name" value="GGDEF"/>
    <property type="match status" value="1"/>
</dbReference>
<dbReference type="InterPro" id="IPR043128">
    <property type="entry name" value="Rev_trsase/Diguanyl_cyclase"/>
</dbReference>
<gene>
    <name evidence="5" type="ORF">ACFO0D_08210</name>
</gene>
<dbReference type="CDD" id="cd01949">
    <property type="entry name" value="GGDEF"/>
    <property type="match status" value="1"/>
</dbReference>
<feature type="transmembrane region" description="Helical" evidence="2">
    <location>
        <begin position="128"/>
        <end position="148"/>
    </location>
</feature>
<dbReference type="SUPFAM" id="SSF109604">
    <property type="entry name" value="HD-domain/PDEase-like"/>
    <property type="match status" value="1"/>
</dbReference>
<dbReference type="Pfam" id="PF13487">
    <property type="entry name" value="HD_5"/>
    <property type="match status" value="1"/>
</dbReference>
<dbReference type="SUPFAM" id="SSF55073">
    <property type="entry name" value="Nucleotide cyclase"/>
    <property type="match status" value="1"/>
</dbReference>
<feature type="transmembrane region" description="Helical" evidence="2">
    <location>
        <begin position="98"/>
        <end position="116"/>
    </location>
</feature>
<comment type="caution">
    <text evidence="5">The sequence shown here is derived from an EMBL/GenBank/DDBJ whole genome shotgun (WGS) entry which is preliminary data.</text>
</comment>
<feature type="transmembrane region" description="Helical" evidence="2">
    <location>
        <begin position="154"/>
        <end position="175"/>
    </location>
</feature>
<keyword evidence="1" id="KW-0175">Coiled coil</keyword>
<dbReference type="InterPro" id="IPR029787">
    <property type="entry name" value="Nucleotide_cyclase"/>
</dbReference>
<evidence type="ECO:0000256" key="2">
    <source>
        <dbReference type="SAM" id="Phobius"/>
    </source>
</evidence>
<dbReference type="Pfam" id="PF00990">
    <property type="entry name" value="GGDEF"/>
    <property type="match status" value="1"/>
</dbReference>
<keyword evidence="2" id="KW-1133">Transmembrane helix</keyword>
<dbReference type="PROSITE" id="PS51832">
    <property type="entry name" value="HD_GYP"/>
    <property type="match status" value="1"/>
</dbReference>
<dbReference type="CDD" id="cd00077">
    <property type="entry name" value="HDc"/>
    <property type="match status" value="1"/>
</dbReference>
<dbReference type="Pfam" id="PF13185">
    <property type="entry name" value="GAF_2"/>
    <property type="match status" value="2"/>
</dbReference>
<dbReference type="InterPro" id="IPR052020">
    <property type="entry name" value="Cyclic_di-GMP/3'3'-cGAMP_PDE"/>
</dbReference>
<evidence type="ECO:0000313" key="6">
    <source>
        <dbReference type="Proteomes" id="UP001595952"/>
    </source>
</evidence>
<evidence type="ECO:0000313" key="5">
    <source>
        <dbReference type="EMBL" id="MFC4638326.1"/>
    </source>
</evidence>
<evidence type="ECO:0000259" key="3">
    <source>
        <dbReference type="PROSITE" id="PS50887"/>
    </source>
</evidence>
<keyword evidence="6" id="KW-1185">Reference proteome</keyword>
<dbReference type="InterPro" id="IPR003018">
    <property type="entry name" value="GAF"/>
</dbReference>
<dbReference type="Gene3D" id="3.30.450.40">
    <property type="match status" value="2"/>
</dbReference>
<dbReference type="Gene3D" id="1.10.3210.10">
    <property type="entry name" value="Hypothetical protein af1432"/>
    <property type="match status" value="1"/>
</dbReference>
<feature type="coiled-coil region" evidence="1">
    <location>
        <begin position="531"/>
        <end position="558"/>
    </location>
</feature>
<dbReference type="Gene3D" id="3.30.70.270">
    <property type="match status" value="1"/>
</dbReference>
<dbReference type="InterPro" id="IPR029016">
    <property type="entry name" value="GAF-like_dom_sf"/>
</dbReference>
<evidence type="ECO:0000259" key="4">
    <source>
        <dbReference type="PROSITE" id="PS51832"/>
    </source>
</evidence>
<dbReference type="SMART" id="SM00267">
    <property type="entry name" value="GGDEF"/>
    <property type="match status" value="1"/>
</dbReference>
<feature type="domain" description="GGDEF" evidence="3">
    <location>
        <begin position="215"/>
        <end position="343"/>
    </location>
</feature>
<keyword evidence="2" id="KW-0812">Transmembrane</keyword>
<dbReference type="SMART" id="SM00065">
    <property type="entry name" value="GAF"/>
    <property type="match status" value="2"/>
</dbReference>
<dbReference type="PANTHER" id="PTHR45228">
    <property type="entry name" value="CYCLIC DI-GMP PHOSPHODIESTERASE TM_0186-RELATED"/>
    <property type="match status" value="1"/>
</dbReference>
<dbReference type="NCBIfam" id="TIGR00254">
    <property type="entry name" value="GGDEF"/>
    <property type="match status" value="1"/>
</dbReference>